<feature type="compositionally biased region" description="Basic and acidic residues" evidence="1">
    <location>
        <begin position="368"/>
        <end position="425"/>
    </location>
</feature>
<dbReference type="AlphaFoldDB" id="A0AAI8VNW7"/>
<dbReference type="PANTHER" id="PTHR28034:SF1">
    <property type="entry name" value="NUCLEOMORPHIN"/>
    <property type="match status" value="1"/>
</dbReference>
<feature type="compositionally biased region" description="Basic and acidic residues" evidence="1">
    <location>
        <begin position="192"/>
        <end position="258"/>
    </location>
</feature>
<gene>
    <name evidence="3" type="ORF">KHLLAP_LOCUS8233</name>
</gene>
<name>A0AAI8VNW7_9PEZI</name>
<proteinExistence type="predicted"/>
<feature type="compositionally biased region" description="Basic residues" evidence="1">
    <location>
        <begin position="259"/>
        <end position="270"/>
    </location>
</feature>
<feature type="compositionally biased region" description="Basic and acidic residues" evidence="1">
    <location>
        <begin position="298"/>
        <end position="336"/>
    </location>
</feature>
<organism evidence="3 4">
    <name type="scientific">Anthostomella pinea</name>
    <dbReference type="NCBI Taxonomy" id="933095"/>
    <lineage>
        <taxon>Eukaryota</taxon>
        <taxon>Fungi</taxon>
        <taxon>Dikarya</taxon>
        <taxon>Ascomycota</taxon>
        <taxon>Pezizomycotina</taxon>
        <taxon>Sordariomycetes</taxon>
        <taxon>Xylariomycetidae</taxon>
        <taxon>Xylariales</taxon>
        <taxon>Xylariaceae</taxon>
        <taxon>Anthostomella</taxon>
    </lineage>
</organism>
<keyword evidence="4" id="KW-1185">Reference proteome</keyword>
<dbReference type="PANTHER" id="PTHR28034">
    <property type="entry name" value="SET1 COMPLEX COMPONENT SHG1"/>
    <property type="match status" value="1"/>
</dbReference>
<evidence type="ECO:0000256" key="1">
    <source>
        <dbReference type="SAM" id="MobiDB-lite"/>
    </source>
</evidence>
<dbReference type="Pfam" id="PF05205">
    <property type="entry name" value="COMPASS-Shg1"/>
    <property type="match status" value="1"/>
</dbReference>
<feature type="compositionally biased region" description="Basic residues" evidence="1">
    <location>
        <begin position="280"/>
        <end position="297"/>
    </location>
</feature>
<comment type="caution">
    <text evidence="3">The sequence shown here is derived from an EMBL/GenBank/DDBJ whole genome shotgun (WGS) entry which is preliminary data.</text>
</comment>
<feature type="compositionally biased region" description="Low complexity" evidence="1">
    <location>
        <begin position="1"/>
        <end position="10"/>
    </location>
</feature>
<dbReference type="EMBL" id="CAUWAG010000010">
    <property type="protein sequence ID" value="CAJ2507765.1"/>
    <property type="molecule type" value="Genomic_DNA"/>
</dbReference>
<accession>A0AAI8VNW7</accession>
<feature type="compositionally biased region" description="Basic and acidic residues" evidence="1">
    <location>
        <begin position="434"/>
        <end position="475"/>
    </location>
</feature>
<evidence type="ECO:0000313" key="3">
    <source>
        <dbReference type="EMBL" id="CAJ2507765.1"/>
    </source>
</evidence>
<feature type="region of interest" description="Disordered" evidence="1">
    <location>
        <begin position="797"/>
        <end position="840"/>
    </location>
</feature>
<feature type="domain" description="BOD1/SHG1" evidence="2">
    <location>
        <begin position="40"/>
        <end position="139"/>
    </location>
</feature>
<feature type="region of interest" description="Disordered" evidence="1">
    <location>
        <begin position="862"/>
        <end position="881"/>
    </location>
</feature>
<dbReference type="InterPro" id="IPR055264">
    <property type="entry name" value="BOD1/SHG1_dom"/>
</dbReference>
<sequence length="881" mass="98109">MAAAEQTPAPATGPAPLAPRKFKASELPLSKATRSSVEGLAHSFKKKGGYDASRKQVWEKFEQSDLEAQVIKSIIEVAEQEVERNPSQLLSLDRRKASALIDGALDRSGIYQKAEEVLDQLIDTKAIEAQIRLLRAADIGAEEAEAERVRGSKTDVEYAAESTERLAERETIRRRLRLKEEQILEEKRKIEREERKKREREREREVEEAEAKRKEERDARRREREKKEEERELERQKEREERRLARERDREKDRERENRRRSRSRSRSRHRDRDRDRSRRRDRSHRRDSRDRRRRDRSPRDEKERGKTEDLKKQLTKEDHERLEREALADLLRESNKGSSKQPEVEIDEALPAPPPRRAKPASAIQPIRRDSSKPSELKKVPELVKTGSRDTPKDVKEVKSSKEVKDAKPAKEVKETKPTKEPNDPLKPSGVKGSKDSKDAKDAKDTTDTKETKDTKDSKDSKDGKAKDERRDSRASPAPSKHHGDRTREIEIAIVPENVVARPSEPKGEREVGRGIGRIAESAAAREIASGNRKETLTGQGLETQAGLDFARETGPKGAVLELVWLNARSEAGREIEIEITTDQTIGTVADRALQTTGTNETEVTHDFALIDGILVHAGIGPALLGREPRGVTKVGLALDLLPRANRSSTTQRFGSRARSGDASRRRKPILLRSVMPARRDYPSLDLTIELGNGIATKIEIGIGIGILTGEATSTAPEITRQMIAVIGTEIVTAAANENAAKPEAAAGAEIVREAGTGTEVAIVSAIVPMIGIEEMRAGTEIGLVTRIGTVIEMETETGEVDATEVPNLDGSDGTRVRSPDVSEETETRASSPGAADGIGVAAADGAEVLDRSRHSVRLRWPPNIGIGHHPGGQHRQRRN</sequence>
<protein>
    <submittedName>
        <fullName evidence="3">Uu.00g089510.m01.CDS01</fullName>
    </submittedName>
</protein>
<reference evidence="3" key="1">
    <citation type="submission" date="2023-10" db="EMBL/GenBank/DDBJ databases">
        <authorList>
            <person name="Hackl T."/>
        </authorList>
    </citation>
    <scope>NUCLEOTIDE SEQUENCE</scope>
</reference>
<evidence type="ECO:0000313" key="4">
    <source>
        <dbReference type="Proteomes" id="UP001295740"/>
    </source>
</evidence>
<evidence type="ECO:0000259" key="2">
    <source>
        <dbReference type="Pfam" id="PF05205"/>
    </source>
</evidence>
<feature type="region of interest" description="Disordered" evidence="1">
    <location>
        <begin position="1"/>
        <end position="40"/>
    </location>
</feature>
<feature type="region of interest" description="Disordered" evidence="1">
    <location>
        <begin position="192"/>
        <end position="513"/>
    </location>
</feature>
<dbReference type="Proteomes" id="UP001295740">
    <property type="component" value="Unassembled WGS sequence"/>
</dbReference>